<dbReference type="Proteomes" id="UP000326759">
    <property type="component" value="Unassembled WGS sequence"/>
</dbReference>
<feature type="transmembrane region" description="Helical" evidence="8">
    <location>
        <begin position="94"/>
        <end position="112"/>
    </location>
</feature>
<dbReference type="NCBIfam" id="TIGR00803">
    <property type="entry name" value="nst"/>
    <property type="match status" value="1"/>
</dbReference>
<keyword evidence="5 8" id="KW-0812">Transmembrane</keyword>
<dbReference type="InterPro" id="IPR013657">
    <property type="entry name" value="SCL35B1-4/HUT1"/>
</dbReference>
<feature type="transmembrane region" description="Helical" evidence="8">
    <location>
        <begin position="234"/>
        <end position="254"/>
    </location>
</feature>
<evidence type="ECO:0000256" key="8">
    <source>
        <dbReference type="SAM" id="Phobius"/>
    </source>
</evidence>
<dbReference type="EMBL" id="SEYY01003229">
    <property type="protein sequence ID" value="KAB7504404.1"/>
    <property type="molecule type" value="Genomic_DNA"/>
</dbReference>
<protein>
    <submittedName>
        <fullName evidence="9">UDP-xylose and UDP-N-acetylglucosamine transporter</fullName>
    </submittedName>
</protein>
<evidence type="ECO:0000256" key="3">
    <source>
        <dbReference type="ARBA" id="ARBA00022448"/>
    </source>
</evidence>
<keyword evidence="10" id="KW-1185">Reference proteome</keyword>
<reference evidence="9 10" key="1">
    <citation type="journal article" date="2019" name="PLoS Biol.">
        <title>Sex chromosomes control vertical transmission of feminizing Wolbachia symbionts in an isopod.</title>
        <authorList>
            <person name="Becking T."/>
            <person name="Chebbi M.A."/>
            <person name="Giraud I."/>
            <person name="Moumen B."/>
            <person name="Laverre T."/>
            <person name="Caubet Y."/>
            <person name="Peccoud J."/>
            <person name="Gilbert C."/>
            <person name="Cordaux R."/>
        </authorList>
    </citation>
    <scope>NUCLEOTIDE SEQUENCE [LARGE SCALE GENOMIC DNA]</scope>
    <source>
        <strain evidence="9">ANa2</strain>
        <tissue evidence="9">Whole body excluding digestive tract and cuticle</tissue>
    </source>
</reference>
<organism evidence="9 10">
    <name type="scientific">Armadillidium nasatum</name>
    <dbReference type="NCBI Taxonomy" id="96803"/>
    <lineage>
        <taxon>Eukaryota</taxon>
        <taxon>Metazoa</taxon>
        <taxon>Ecdysozoa</taxon>
        <taxon>Arthropoda</taxon>
        <taxon>Crustacea</taxon>
        <taxon>Multicrustacea</taxon>
        <taxon>Malacostraca</taxon>
        <taxon>Eumalacostraca</taxon>
        <taxon>Peracarida</taxon>
        <taxon>Isopoda</taxon>
        <taxon>Oniscidea</taxon>
        <taxon>Crinocheta</taxon>
        <taxon>Armadillidiidae</taxon>
        <taxon>Armadillidium</taxon>
    </lineage>
</organism>
<feature type="transmembrane region" description="Helical" evidence="8">
    <location>
        <begin position="35"/>
        <end position="53"/>
    </location>
</feature>
<evidence type="ECO:0000313" key="10">
    <source>
        <dbReference type="Proteomes" id="UP000326759"/>
    </source>
</evidence>
<dbReference type="GO" id="GO:0005464">
    <property type="term" value="F:UDP-xylose transmembrane transporter activity"/>
    <property type="evidence" value="ECO:0007669"/>
    <property type="project" value="TreeGrafter"/>
</dbReference>
<evidence type="ECO:0000256" key="5">
    <source>
        <dbReference type="ARBA" id="ARBA00022692"/>
    </source>
</evidence>
<evidence type="ECO:0000313" key="9">
    <source>
        <dbReference type="EMBL" id="KAB7504404.1"/>
    </source>
</evidence>
<proteinExistence type="inferred from homology"/>
<keyword evidence="3" id="KW-0813">Transport</keyword>
<name>A0A5N5TCM3_9CRUS</name>
<gene>
    <name evidence="9" type="ORF">Anas_12892</name>
</gene>
<accession>A0A5N5TCM3</accession>
<feature type="transmembrane region" description="Helical" evidence="8">
    <location>
        <begin position="60"/>
        <end position="79"/>
    </location>
</feature>
<dbReference type="OrthoDB" id="999962at2759"/>
<dbReference type="GO" id="GO:0005789">
    <property type="term" value="C:endoplasmic reticulum membrane"/>
    <property type="evidence" value="ECO:0007669"/>
    <property type="project" value="TreeGrafter"/>
</dbReference>
<evidence type="ECO:0000256" key="6">
    <source>
        <dbReference type="ARBA" id="ARBA00022989"/>
    </source>
</evidence>
<dbReference type="GO" id="GO:0005462">
    <property type="term" value="F:UDP-N-acetylglucosamine transmembrane transporter activity"/>
    <property type="evidence" value="ECO:0007669"/>
    <property type="project" value="TreeGrafter"/>
</dbReference>
<evidence type="ECO:0000256" key="1">
    <source>
        <dbReference type="ARBA" id="ARBA00004127"/>
    </source>
</evidence>
<evidence type="ECO:0000256" key="4">
    <source>
        <dbReference type="ARBA" id="ARBA00022597"/>
    </source>
</evidence>
<dbReference type="AlphaFoldDB" id="A0A5N5TCM3"/>
<feature type="transmembrane region" description="Helical" evidence="8">
    <location>
        <begin position="132"/>
        <end position="152"/>
    </location>
</feature>
<feature type="non-terminal residue" evidence="9">
    <location>
        <position position="1"/>
    </location>
</feature>
<keyword evidence="6 8" id="KW-1133">Transmembrane helix</keyword>
<comment type="caution">
    <text evidence="9">The sequence shown here is derived from an EMBL/GenBank/DDBJ whole genome shotgun (WGS) entry which is preliminary data.</text>
</comment>
<dbReference type="Pfam" id="PF08449">
    <property type="entry name" value="UAA"/>
    <property type="match status" value="1"/>
</dbReference>
<comment type="subcellular location">
    <subcellularLocation>
        <location evidence="1">Endomembrane system</location>
        <topology evidence="1">Multi-pass membrane protein</topology>
    </subcellularLocation>
</comment>
<dbReference type="GO" id="GO:0000139">
    <property type="term" value="C:Golgi membrane"/>
    <property type="evidence" value="ECO:0007669"/>
    <property type="project" value="TreeGrafter"/>
</dbReference>
<keyword evidence="4" id="KW-0762">Sugar transport</keyword>
<dbReference type="PANTHER" id="PTHR10778">
    <property type="entry name" value="SOLUTE CARRIER FAMILY 35 MEMBER B"/>
    <property type="match status" value="1"/>
</dbReference>
<dbReference type="PANTHER" id="PTHR10778:SF4">
    <property type="entry name" value="NUCLEOTIDE SUGAR TRANSPORTER SLC35B4"/>
    <property type="match status" value="1"/>
</dbReference>
<sequence length="266" mass="29941">DYLVLVGLFFIVNLTNNLAFDFKISIPLHIIFRSVRLPIGGLIASMIMGMVVLGRRYTVLKYASVVMITIGTIVCTLASAENISENPDDYQADFITWLQGIFILTFALFLSARMGIYQECLYTKYGKHPKEALFYIHALSIPAFLLTSPSIYEHVLKFNASSPLPELATIPYLSTIPRLWLYLLGNTLTQYICIGSVFTLTSECAALTVTLVLTLRKFMSLLFSIFYFSNPFTLYHWMGSFLVFGGTLAFSDIFSKTKVSTTKKVE</sequence>
<evidence type="ECO:0000256" key="2">
    <source>
        <dbReference type="ARBA" id="ARBA00010694"/>
    </source>
</evidence>
<evidence type="ECO:0000256" key="7">
    <source>
        <dbReference type="ARBA" id="ARBA00023136"/>
    </source>
</evidence>
<comment type="similarity">
    <text evidence="2">Belongs to the nucleotide-sugar transporter family. SLC35B subfamily.</text>
</comment>
<keyword evidence="7 8" id="KW-0472">Membrane</keyword>